<protein>
    <submittedName>
        <fullName evidence="1">Uncharacterized protein</fullName>
    </submittedName>
</protein>
<organism evidence="1 2">
    <name type="scientific">Paenibacillus ferrarius</name>
    <dbReference type="NCBI Taxonomy" id="1469647"/>
    <lineage>
        <taxon>Bacteria</taxon>
        <taxon>Bacillati</taxon>
        <taxon>Bacillota</taxon>
        <taxon>Bacilli</taxon>
        <taxon>Bacillales</taxon>
        <taxon>Paenibacillaceae</taxon>
        <taxon>Paenibacillus</taxon>
    </lineage>
</organism>
<accession>A0A1V4HF40</accession>
<dbReference type="Proteomes" id="UP000190626">
    <property type="component" value="Unassembled WGS sequence"/>
</dbReference>
<evidence type="ECO:0000313" key="2">
    <source>
        <dbReference type="Proteomes" id="UP000190626"/>
    </source>
</evidence>
<dbReference type="EMBL" id="MBTG01000024">
    <property type="protein sequence ID" value="OPH53107.1"/>
    <property type="molecule type" value="Genomic_DNA"/>
</dbReference>
<comment type="caution">
    <text evidence="1">The sequence shown here is derived from an EMBL/GenBank/DDBJ whole genome shotgun (WGS) entry which is preliminary data.</text>
</comment>
<dbReference type="AlphaFoldDB" id="A0A1V4HF40"/>
<proteinExistence type="predicted"/>
<reference evidence="2" key="1">
    <citation type="submission" date="2016-07" db="EMBL/GenBank/DDBJ databases">
        <authorList>
            <person name="Florea S."/>
            <person name="Webb J.S."/>
            <person name="Jaromczyk J."/>
            <person name="Schardl C.L."/>
        </authorList>
    </citation>
    <scope>NUCLEOTIDE SEQUENCE [LARGE SCALE GENOMIC DNA]</scope>
    <source>
        <strain evidence="2">CY1</strain>
    </source>
</reference>
<gene>
    <name evidence="1" type="ORF">BC351_32015</name>
</gene>
<keyword evidence="2" id="KW-1185">Reference proteome</keyword>
<evidence type="ECO:0000313" key="1">
    <source>
        <dbReference type="EMBL" id="OPH53107.1"/>
    </source>
</evidence>
<name>A0A1V4HF40_9BACL</name>
<sequence length="71" mass="8049">MLSDKSEKNVGNDAKALVFLIVNNACYKKDKSTKKVLKVRLFHLNSVVSRINSTALCKIKSRLRMSETVKH</sequence>
<dbReference type="STRING" id="1469647.BC351_32015"/>